<accession>A0ABU4JYK3</accession>
<keyword evidence="1" id="KW-1133">Transmembrane helix</keyword>
<evidence type="ECO:0000313" key="3">
    <source>
        <dbReference type="Proteomes" id="UP001281656"/>
    </source>
</evidence>
<sequence>YCKNNPVNNTDPSGYSLISILSKINQYVFAVALVIVAVVNYNISGQNKSISNTINNAISNYKARNKAVSKSKSKVKDIATTNTKNQNPTYLRAKATHPGANVYVDQPLNLQSAKMILDIGGDVYAHSAVDAEILSKSVGGGFTGPTNDGNPLNAMHYHPISYAARGHVFYGDDPNLNFVTLFK</sequence>
<reference evidence="2 3" key="1">
    <citation type="submission" date="2023-04" db="EMBL/GenBank/DDBJ databases">
        <title>Clostridium tannerae sp. nov., isolated from the fecal material of an alpaca.</title>
        <authorList>
            <person name="Miller S."/>
            <person name="Hendry M."/>
            <person name="King J."/>
            <person name="Sankaranarayanan K."/>
            <person name="Lawson P.A."/>
        </authorList>
    </citation>
    <scope>NUCLEOTIDE SEQUENCE [LARGE SCALE GENOMIC DNA]</scope>
    <source>
        <strain evidence="2 3">A1-XYC3</strain>
    </source>
</reference>
<evidence type="ECO:0000313" key="2">
    <source>
        <dbReference type="EMBL" id="MDW8803210.1"/>
    </source>
</evidence>
<keyword evidence="1" id="KW-0472">Membrane</keyword>
<keyword evidence="3" id="KW-1185">Reference proteome</keyword>
<name>A0ABU4JYK3_9CLOT</name>
<feature type="transmembrane region" description="Helical" evidence="1">
    <location>
        <begin position="24"/>
        <end position="43"/>
    </location>
</feature>
<dbReference type="RefSeq" id="WP_428978995.1">
    <property type="nucleotide sequence ID" value="NZ_JARUJP010000069.1"/>
</dbReference>
<gene>
    <name evidence="2" type="ORF">P8V03_18950</name>
</gene>
<protein>
    <submittedName>
        <fullName evidence="2">Uncharacterized protein</fullName>
    </submittedName>
</protein>
<organism evidence="2 3">
    <name type="scientific">Clostridium tanneri</name>
    <dbReference type="NCBI Taxonomy" id="3037988"/>
    <lineage>
        <taxon>Bacteria</taxon>
        <taxon>Bacillati</taxon>
        <taxon>Bacillota</taxon>
        <taxon>Clostridia</taxon>
        <taxon>Eubacteriales</taxon>
        <taxon>Clostridiaceae</taxon>
        <taxon>Clostridium</taxon>
    </lineage>
</organism>
<comment type="caution">
    <text evidence="2">The sequence shown here is derived from an EMBL/GenBank/DDBJ whole genome shotgun (WGS) entry which is preliminary data.</text>
</comment>
<keyword evidence="1" id="KW-0812">Transmembrane</keyword>
<feature type="non-terminal residue" evidence="2">
    <location>
        <position position="1"/>
    </location>
</feature>
<proteinExistence type="predicted"/>
<evidence type="ECO:0000256" key="1">
    <source>
        <dbReference type="SAM" id="Phobius"/>
    </source>
</evidence>
<dbReference type="EMBL" id="JARUJP010000069">
    <property type="protein sequence ID" value="MDW8803210.1"/>
    <property type="molecule type" value="Genomic_DNA"/>
</dbReference>
<dbReference type="Proteomes" id="UP001281656">
    <property type="component" value="Unassembled WGS sequence"/>
</dbReference>